<protein>
    <submittedName>
        <fullName evidence="2">Uncharacterized protein</fullName>
    </submittedName>
</protein>
<organism evidence="2 3">
    <name type="scientific">Fusarium oxysporum f. sp. rapae</name>
    <dbReference type="NCBI Taxonomy" id="485398"/>
    <lineage>
        <taxon>Eukaryota</taxon>
        <taxon>Fungi</taxon>
        <taxon>Dikarya</taxon>
        <taxon>Ascomycota</taxon>
        <taxon>Pezizomycotina</taxon>
        <taxon>Sordariomycetes</taxon>
        <taxon>Hypocreomycetidae</taxon>
        <taxon>Hypocreales</taxon>
        <taxon>Nectriaceae</taxon>
        <taxon>Fusarium</taxon>
        <taxon>Fusarium oxysporum species complex</taxon>
    </lineage>
</organism>
<dbReference type="EMBL" id="JAELUQ010000005">
    <property type="protein sequence ID" value="KAG7413891.1"/>
    <property type="molecule type" value="Genomic_DNA"/>
</dbReference>
<reference evidence="2" key="1">
    <citation type="submission" date="2021-04" db="EMBL/GenBank/DDBJ databases">
        <title>First draft genome resource for Brassicaceae pathogens Fusarium oxysporum f. sp. raphani and Fusarium oxysporum f. sp. rapae.</title>
        <authorList>
            <person name="Asai S."/>
        </authorList>
    </citation>
    <scope>NUCLEOTIDE SEQUENCE</scope>
    <source>
        <strain evidence="2">Tf1208</strain>
    </source>
</reference>
<gene>
    <name evidence="2" type="ORF">Forpe1208_v007280</name>
</gene>
<evidence type="ECO:0000256" key="1">
    <source>
        <dbReference type="SAM" id="MobiDB-lite"/>
    </source>
</evidence>
<evidence type="ECO:0000313" key="2">
    <source>
        <dbReference type="EMBL" id="KAG7413891.1"/>
    </source>
</evidence>
<name>A0A8J5NWC3_FUSOX</name>
<dbReference type="AlphaFoldDB" id="A0A8J5NWC3"/>
<sequence length="207" mass="22765">MAPHQESEKPDKFGPVIFATRLGAEHGRATEPLHGTPRSKTRPSSPSPPGATEVKVKAEIVSPSATNFLPRRPTPRTTKSLGDYPRRSDPQPNTAAWAPPNANLSQPYQPSAVPLQAPTMTFPPPTKPYQPSRVPYQPPPVPFTYPAAPNRYLNPNEVSGAQNSISQLQNNDQLKQMLERYQAIAHSNRWNAEQLDRMIASLLGPLP</sequence>
<proteinExistence type="predicted"/>
<accession>A0A8J5NWC3</accession>
<evidence type="ECO:0000313" key="3">
    <source>
        <dbReference type="Proteomes" id="UP000694050"/>
    </source>
</evidence>
<feature type="compositionally biased region" description="Low complexity" evidence="1">
    <location>
        <begin position="90"/>
        <end position="103"/>
    </location>
</feature>
<feature type="compositionally biased region" description="Basic and acidic residues" evidence="1">
    <location>
        <begin position="1"/>
        <end position="12"/>
    </location>
</feature>
<feature type="region of interest" description="Disordered" evidence="1">
    <location>
        <begin position="1"/>
        <end position="142"/>
    </location>
</feature>
<comment type="caution">
    <text evidence="2">The sequence shown here is derived from an EMBL/GenBank/DDBJ whole genome shotgun (WGS) entry which is preliminary data.</text>
</comment>
<dbReference type="Proteomes" id="UP000694050">
    <property type="component" value="Unassembled WGS sequence"/>
</dbReference>